<evidence type="ECO:0000313" key="11">
    <source>
        <dbReference type="EMBL" id="OEJ92878.1"/>
    </source>
</evidence>
<evidence type="ECO:0000256" key="2">
    <source>
        <dbReference type="ARBA" id="ARBA00009225"/>
    </source>
</evidence>
<dbReference type="Gene3D" id="3.40.367.20">
    <property type="match status" value="1"/>
</dbReference>
<name>A0A1E5S1J8_HANUV</name>
<evidence type="ECO:0000256" key="4">
    <source>
        <dbReference type="ARBA" id="ARBA00022741"/>
    </source>
</evidence>
<dbReference type="Gene3D" id="3.30.420.40">
    <property type="match status" value="1"/>
</dbReference>
<keyword evidence="12" id="KW-1185">Reference proteome</keyword>
<dbReference type="GO" id="GO:0005524">
    <property type="term" value="F:ATP binding"/>
    <property type="evidence" value="ECO:0007669"/>
    <property type="project" value="UniProtKB-UniRule"/>
</dbReference>
<evidence type="ECO:0000256" key="7">
    <source>
        <dbReference type="ARBA" id="ARBA00023152"/>
    </source>
</evidence>
<dbReference type="GO" id="GO:0008865">
    <property type="term" value="F:fructokinase activity"/>
    <property type="evidence" value="ECO:0007669"/>
    <property type="project" value="TreeGrafter"/>
</dbReference>
<dbReference type="AlphaFoldDB" id="A0A1E5S1J8"/>
<organism evidence="11 12">
    <name type="scientific">Hanseniaspora uvarum</name>
    <name type="common">Yeast</name>
    <name type="synonym">Kloeckera apiculata</name>
    <dbReference type="NCBI Taxonomy" id="29833"/>
    <lineage>
        <taxon>Eukaryota</taxon>
        <taxon>Fungi</taxon>
        <taxon>Dikarya</taxon>
        <taxon>Ascomycota</taxon>
        <taxon>Saccharomycotina</taxon>
        <taxon>Saccharomycetes</taxon>
        <taxon>Saccharomycodales</taxon>
        <taxon>Saccharomycodaceae</taxon>
        <taxon>Hanseniaspora</taxon>
    </lineage>
</organism>
<dbReference type="GO" id="GO:0006006">
    <property type="term" value="P:glucose metabolic process"/>
    <property type="evidence" value="ECO:0007669"/>
    <property type="project" value="TreeGrafter"/>
</dbReference>
<dbReference type="InterPro" id="IPR043129">
    <property type="entry name" value="ATPase_NBD"/>
</dbReference>
<evidence type="ECO:0000256" key="3">
    <source>
        <dbReference type="ARBA" id="ARBA00022679"/>
    </source>
</evidence>
<dbReference type="Pfam" id="PF00349">
    <property type="entry name" value="Hexokinase_1"/>
    <property type="match status" value="1"/>
</dbReference>
<protein>
    <recommendedName>
        <fullName evidence="8">Phosphotransferase</fullName>
        <ecNumber evidence="8">2.7.1.-</ecNumber>
    </recommendedName>
</protein>
<dbReference type="PANTHER" id="PTHR19443:SF30">
    <property type="entry name" value="GLUCOKINASE-1-RELATED"/>
    <property type="match status" value="1"/>
</dbReference>
<evidence type="ECO:0000313" key="12">
    <source>
        <dbReference type="Proteomes" id="UP000095358"/>
    </source>
</evidence>
<dbReference type="GO" id="GO:0001678">
    <property type="term" value="P:intracellular glucose homeostasis"/>
    <property type="evidence" value="ECO:0007669"/>
    <property type="project" value="InterPro"/>
</dbReference>
<keyword evidence="6 8" id="KW-0067">ATP-binding</keyword>
<dbReference type="OrthoDB" id="419537at2759"/>
<dbReference type="GO" id="GO:0005829">
    <property type="term" value="C:cytosol"/>
    <property type="evidence" value="ECO:0007669"/>
    <property type="project" value="TreeGrafter"/>
</dbReference>
<dbReference type="STRING" id="29833.A0A1E5S1J8"/>
<dbReference type="GO" id="GO:0005536">
    <property type="term" value="F:D-glucose binding"/>
    <property type="evidence" value="ECO:0007669"/>
    <property type="project" value="InterPro"/>
</dbReference>
<feature type="domain" description="Hexokinase C-terminal" evidence="10">
    <location>
        <begin position="241"/>
        <end position="493"/>
    </location>
</feature>
<reference evidence="12" key="1">
    <citation type="journal article" date="2016" name="Genome Announc.">
        <title>Genome sequences of three species of Hanseniaspora isolated from spontaneous wine fermentations.</title>
        <authorList>
            <person name="Sternes P.R."/>
            <person name="Lee D."/>
            <person name="Kutyna D.R."/>
            <person name="Borneman A.R."/>
        </authorList>
    </citation>
    <scope>NUCLEOTIDE SEQUENCE [LARGE SCALE GENOMIC DNA]</scope>
    <source>
        <strain evidence="12">AWRI3580</strain>
    </source>
</reference>
<keyword evidence="3 8" id="KW-0808">Transferase</keyword>
<evidence type="ECO:0000256" key="5">
    <source>
        <dbReference type="ARBA" id="ARBA00022777"/>
    </source>
</evidence>
<dbReference type="InterPro" id="IPR001312">
    <property type="entry name" value="Hexokinase"/>
</dbReference>
<sequence length="497" mass="55452">MTNTPANEYVQSIIKGFEIDSDLLKKLTSKYIESMDNGLSHSSGGKSHLPMIPTFITKLPNGTEKTDILACDLGGTSFRCLYIKLKGNSKFTTEMKKWEIPSDYLAEEGADLPENAFFDYLANKIVSFVQYHNSNDENKDLLSTKKNFNLGFTFSYPVEQTALNAGNLIRWTKGFEIKSVVGKDIVELLQKSIDNKLNSVDPEKYPFTISCVALCNDTTGTLLSGAYTSTYDSQDIVDPIMSIICGTGFNIAYMEDLASCTKLTEEQVSTIKTKDVTEMCINTESGSFDNELSVLPVTQYDKIVDEESTNPGYHLFEKRISGMFLGEILRLVIVDLIQKEFLLEPKPSKKQYTHKFSLKTEVLSHIEIDDSKDLKQTELYLIESLGLRTTTEQRHYLQQITRAISRRSAYLVSVAISAIIIKSGRLDPKSSKYKYHQELEVCCDGSVVQYYPGYKSMIRHGLSLGSLGHEGERRVHISMALDGSGLGAGLAALTASK</sequence>
<keyword evidence="7 8" id="KW-0324">Glycolysis</keyword>
<dbReference type="InterPro" id="IPR019807">
    <property type="entry name" value="Hexokinase_BS"/>
</dbReference>
<dbReference type="Proteomes" id="UP000095358">
    <property type="component" value="Unassembled WGS sequence"/>
</dbReference>
<evidence type="ECO:0000256" key="6">
    <source>
        <dbReference type="ARBA" id="ARBA00022840"/>
    </source>
</evidence>
<comment type="caution">
    <text evidence="11">The sequence shown here is derived from an EMBL/GenBank/DDBJ whole genome shotgun (WGS) entry which is preliminary data.</text>
</comment>
<dbReference type="PANTHER" id="PTHR19443">
    <property type="entry name" value="HEXOKINASE"/>
    <property type="match status" value="1"/>
</dbReference>
<dbReference type="GO" id="GO:0006096">
    <property type="term" value="P:glycolytic process"/>
    <property type="evidence" value="ECO:0007669"/>
    <property type="project" value="UniProtKB-UniPathway"/>
</dbReference>
<dbReference type="VEuPathDB" id="FungiDB:AWRI3580_g560"/>
<proteinExistence type="inferred from homology"/>
<dbReference type="PROSITE" id="PS51748">
    <property type="entry name" value="HEXOKINASE_2"/>
    <property type="match status" value="1"/>
</dbReference>
<evidence type="ECO:0000256" key="1">
    <source>
        <dbReference type="ARBA" id="ARBA00004888"/>
    </source>
</evidence>
<comment type="pathway">
    <text evidence="1">Carbohydrate degradation; glycolysis; D-glyceraldehyde 3-phosphate and glycerone phosphate from D-glucose: step 1/4.</text>
</comment>
<evidence type="ECO:0000256" key="8">
    <source>
        <dbReference type="RuleBase" id="RU362007"/>
    </source>
</evidence>
<comment type="similarity">
    <text evidence="2 8">Belongs to the hexokinase family.</text>
</comment>
<dbReference type="Pfam" id="PF03727">
    <property type="entry name" value="Hexokinase_2"/>
    <property type="match status" value="1"/>
</dbReference>
<dbReference type="UniPathway" id="UPA00109">
    <property type="reaction ID" value="UER00180"/>
</dbReference>
<feature type="domain" description="Hexokinase N-terminal" evidence="9">
    <location>
        <begin position="10"/>
        <end position="227"/>
    </location>
</feature>
<dbReference type="PRINTS" id="PR00475">
    <property type="entry name" value="HEXOKINASE"/>
</dbReference>
<dbReference type="GO" id="GO:0004340">
    <property type="term" value="F:glucokinase activity"/>
    <property type="evidence" value="ECO:0007669"/>
    <property type="project" value="TreeGrafter"/>
</dbReference>
<keyword evidence="4 8" id="KW-0547">Nucleotide-binding</keyword>
<dbReference type="GO" id="GO:0005739">
    <property type="term" value="C:mitochondrion"/>
    <property type="evidence" value="ECO:0007669"/>
    <property type="project" value="TreeGrafter"/>
</dbReference>
<accession>A0A1E5S1J8</accession>
<dbReference type="PROSITE" id="PS00378">
    <property type="entry name" value="HEXOKINASE_1"/>
    <property type="match status" value="1"/>
</dbReference>
<dbReference type="EC" id="2.7.1.-" evidence="8"/>
<dbReference type="EMBL" id="LPNN01000001">
    <property type="protein sequence ID" value="OEJ92878.1"/>
    <property type="molecule type" value="Genomic_DNA"/>
</dbReference>
<dbReference type="InterPro" id="IPR022673">
    <property type="entry name" value="Hexokinase_C"/>
</dbReference>
<evidence type="ECO:0000259" key="10">
    <source>
        <dbReference type="Pfam" id="PF03727"/>
    </source>
</evidence>
<keyword evidence="5 8" id="KW-0418">Kinase</keyword>
<gene>
    <name evidence="11" type="ORF">AWRI3580_g560</name>
</gene>
<dbReference type="SUPFAM" id="SSF53067">
    <property type="entry name" value="Actin-like ATPase domain"/>
    <property type="match status" value="2"/>
</dbReference>
<evidence type="ECO:0000259" key="9">
    <source>
        <dbReference type="Pfam" id="PF00349"/>
    </source>
</evidence>
<dbReference type="InterPro" id="IPR022672">
    <property type="entry name" value="Hexokinase_N"/>
</dbReference>